<dbReference type="PATRIC" id="fig|1227467.4.peg.988"/>
<comment type="caution">
    <text evidence="1">The sequence shown here is derived from an EMBL/GenBank/DDBJ whole genome shotgun (WGS) entry which is preliminary data.</text>
</comment>
<proteinExistence type="predicted"/>
<name>M0EWB2_9EURY</name>
<organism evidence="1 2">
    <name type="scientific">Halorubrum distributum JCM 9100</name>
    <dbReference type="NCBI Taxonomy" id="1227467"/>
    <lineage>
        <taxon>Archaea</taxon>
        <taxon>Methanobacteriati</taxon>
        <taxon>Methanobacteriota</taxon>
        <taxon>Stenosarchaea group</taxon>
        <taxon>Halobacteria</taxon>
        <taxon>Halobacteriales</taxon>
        <taxon>Haloferacaceae</taxon>
        <taxon>Halorubrum</taxon>
        <taxon>Halorubrum distributum group</taxon>
    </lineage>
</organism>
<dbReference type="RefSeq" id="WP_004596373.1">
    <property type="nucleotide sequence ID" value="NZ_AOJM01000036.1"/>
</dbReference>
<dbReference type="AlphaFoldDB" id="M0EWB2"/>
<evidence type="ECO:0000313" key="1">
    <source>
        <dbReference type="EMBL" id="ELZ50714.1"/>
    </source>
</evidence>
<reference evidence="1 2" key="1">
    <citation type="journal article" date="2014" name="PLoS Genet.">
        <title>Phylogenetically driven sequencing of extremely halophilic archaea reveals strategies for static and dynamic osmo-response.</title>
        <authorList>
            <person name="Becker E.A."/>
            <person name="Seitzer P.M."/>
            <person name="Tritt A."/>
            <person name="Larsen D."/>
            <person name="Krusor M."/>
            <person name="Yao A.I."/>
            <person name="Wu D."/>
            <person name="Madern D."/>
            <person name="Eisen J.A."/>
            <person name="Darling A.E."/>
            <person name="Facciotti M.T."/>
        </authorList>
    </citation>
    <scope>NUCLEOTIDE SEQUENCE [LARGE SCALE GENOMIC DNA]</scope>
    <source>
        <strain evidence="1 2">JCM 9100</strain>
    </source>
</reference>
<protein>
    <submittedName>
        <fullName evidence="1">Uncharacterized protein</fullName>
    </submittedName>
</protein>
<sequence>MSKSDDSGQTRTTRPALDVLDRDQDRLLYAGDTRRNPAVEPLADGFSTYWSALTWYQAAGIRTLGHVERVIEPKEIMPLSTILEYLFATDDSPEGRYVRMRTVEELNDACDLAYKQFRERANERVENEEGDSWKDVDPDSERNPLMRPAFRRLDRSQAGALIALWDGFEDRRAVGRWVRSLAAPTNGETPDGFLNEIVSSPPLLEALLDRESRDAKMTRYRFAVGALLPPFLSAARTLNGGERTDSSGKTHEAWNS</sequence>
<accession>M0EWB2</accession>
<dbReference type="EMBL" id="AOJM01000036">
    <property type="protein sequence ID" value="ELZ50714.1"/>
    <property type="molecule type" value="Genomic_DNA"/>
</dbReference>
<keyword evidence="2" id="KW-1185">Reference proteome</keyword>
<evidence type="ECO:0000313" key="2">
    <source>
        <dbReference type="Proteomes" id="UP000011526"/>
    </source>
</evidence>
<gene>
    <name evidence="1" type="ORF">C465_05211</name>
</gene>
<dbReference type="Proteomes" id="UP000011526">
    <property type="component" value="Unassembled WGS sequence"/>
</dbReference>